<dbReference type="InterPro" id="IPR000687">
    <property type="entry name" value="RIO_kinase"/>
</dbReference>
<comment type="catalytic activity">
    <reaction evidence="10">
        <text>L-threonyl-[protein] + ATP = O-phospho-L-threonyl-[protein] + ADP + H(+)</text>
        <dbReference type="Rhea" id="RHEA:46608"/>
        <dbReference type="Rhea" id="RHEA-COMP:11060"/>
        <dbReference type="Rhea" id="RHEA-COMP:11605"/>
        <dbReference type="ChEBI" id="CHEBI:15378"/>
        <dbReference type="ChEBI" id="CHEBI:30013"/>
        <dbReference type="ChEBI" id="CHEBI:30616"/>
        <dbReference type="ChEBI" id="CHEBI:61977"/>
        <dbReference type="ChEBI" id="CHEBI:456216"/>
        <dbReference type="EC" id="2.7.11.1"/>
    </reaction>
</comment>
<sequence>MKKRFDKKVEAIDSKVDKYRIKFKDDNARKVKEDVFDEYTLRTLYKLSKLNIIQAMGGIVSRGKEANVFLADGADQTEIAVKIYRITTSSFNSMEEYIVGDPRFKNVGQKKHEIVFAWTKKEYRNLKRAHEAGVRVPVPITSNRNVLIMEYLGKDGVPYPLLKDIRLADTEAATICDKLIDYINKLYTDARLVHADLSEYNIMVEPNSREPIIIDMGQSTTLEHPRANEFLLRDIRNITKFFTRFGIENDPDKLYNFIKSP</sequence>
<dbReference type="InterPro" id="IPR051272">
    <property type="entry name" value="RIO-type_Ser/Thr_kinase"/>
</dbReference>
<proteinExistence type="inferred from homology"/>
<keyword evidence="5" id="KW-0479">Metal-binding</keyword>
<comment type="caution">
    <text evidence="13">The sequence shown here is derived from an EMBL/GenBank/DDBJ whole genome shotgun (WGS) entry which is preliminary data.</text>
</comment>
<evidence type="ECO:0000313" key="13">
    <source>
        <dbReference type="EMBL" id="RQD85797.1"/>
    </source>
</evidence>
<dbReference type="PROSITE" id="PS50011">
    <property type="entry name" value="PROTEIN_KINASE_DOM"/>
    <property type="match status" value="1"/>
</dbReference>
<dbReference type="SUPFAM" id="SSF56112">
    <property type="entry name" value="Protein kinase-like (PK-like)"/>
    <property type="match status" value="1"/>
</dbReference>
<dbReference type="Gene3D" id="1.10.510.10">
    <property type="entry name" value="Transferase(Phosphotransferase) domain 1"/>
    <property type="match status" value="1"/>
</dbReference>
<comment type="catalytic activity">
    <reaction evidence="11">
        <text>L-seryl-[protein] + ATP = O-phospho-L-seryl-[protein] + ADP + H(+)</text>
        <dbReference type="Rhea" id="RHEA:17989"/>
        <dbReference type="Rhea" id="RHEA-COMP:9863"/>
        <dbReference type="Rhea" id="RHEA-COMP:11604"/>
        <dbReference type="ChEBI" id="CHEBI:15378"/>
        <dbReference type="ChEBI" id="CHEBI:29999"/>
        <dbReference type="ChEBI" id="CHEBI:30616"/>
        <dbReference type="ChEBI" id="CHEBI:83421"/>
        <dbReference type="ChEBI" id="CHEBI:456216"/>
        <dbReference type="EC" id="2.7.11.1"/>
    </reaction>
</comment>
<dbReference type="GO" id="GO:0046872">
    <property type="term" value="F:metal ion binding"/>
    <property type="evidence" value="ECO:0007669"/>
    <property type="project" value="UniProtKB-KW"/>
</dbReference>
<evidence type="ECO:0000256" key="6">
    <source>
        <dbReference type="ARBA" id="ARBA00022741"/>
    </source>
</evidence>
<keyword evidence="6" id="KW-0547">Nucleotide-binding</keyword>
<keyword evidence="8" id="KW-0067">ATP-binding</keyword>
<keyword evidence="3" id="KW-0723">Serine/threonine-protein kinase</keyword>
<evidence type="ECO:0000256" key="8">
    <source>
        <dbReference type="ARBA" id="ARBA00022840"/>
    </source>
</evidence>
<dbReference type="GO" id="GO:0004674">
    <property type="term" value="F:protein serine/threonine kinase activity"/>
    <property type="evidence" value="ECO:0007669"/>
    <property type="project" value="UniProtKB-KW"/>
</dbReference>
<evidence type="ECO:0000256" key="11">
    <source>
        <dbReference type="ARBA" id="ARBA00048679"/>
    </source>
</evidence>
<evidence type="ECO:0000256" key="1">
    <source>
        <dbReference type="ARBA" id="ARBA00009196"/>
    </source>
</evidence>
<dbReference type="PANTHER" id="PTHR45723">
    <property type="entry name" value="SERINE/THREONINE-PROTEIN KINASE RIO1"/>
    <property type="match status" value="1"/>
</dbReference>
<dbReference type="Pfam" id="PF01163">
    <property type="entry name" value="RIO1"/>
    <property type="match status" value="1"/>
</dbReference>
<evidence type="ECO:0000256" key="10">
    <source>
        <dbReference type="ARBA" id="ARBA00047899"/>
    </source>
</evidence>
<gene>
    <name evidence="13" type="ORF">D5R95_04300</name>
</gene>
<dbReference type="CDD" id="cd05145">
    <property type="entry name" value="RIO1_like"/>
    <property type="match status" value="1"/>
</dbReference>
<dbReference type="GO" id="GO:0005524">
    <property type="term" value="F:ATP binding"/>
    <property type="evidence" value="ECO:0007669"/>
    <property type="project" value="UniProtKB-KW"/>
</dbReference>
<dbReference type="EC" id="2.7.11.1" evidence="2"/>
<dbReference type="EMBL" id="QZAB01000282">
    <property type="protein sequence ID" value="RQD85797.1"/>
    <property type="molecule type" value="Genomic_DNA"/>
</dbReference>
<name>A0A424YYA4_9EURY</name>
<feature type="domain" description="Protein kinase" evidence="12">
    <location>
        <begin position="54"/>
        <end position="261"/>
    </location>
</feature>
<dbReference type="PROSITE" id="PS00109">
    <property type="entry name" value="PROTEIN_KINASE_TYR"/>
    <property type="match status" value="1"/>
</dbReference>
<accession>A0A424YYA4</accession>
<dbReference type="PROSITE" id="PS01245">
    <property type="entry name" value="RIO1"/>
    <property type="match status" value="1"/>
</dbReference>
<dbReference type="InterPro" id="IPR018934">
    <property type="entry name" value="RIO_dom"/>
</dbReference>
<keyword evidence="9" id="KW-0460">Magnesium</keyword>
<reference evidence="13 14" key="1">
    <citation type="submission" date="2018-08" db="EMBL/GenBank/DDBJ databases">
        <title>The metabolism and importance of syntrophic acetate oxidation coupled to methane or sulfide production in haloalkaline environments.</title>
        <authorList>
            <person name="Timmers P.H.A."/>
            <person name="Vavourakis C.D."/>
            <person name="Sorokin D.Y."/>
            <person name="Sinninghe Damste J.S."/>
            <person name="Muyzer G."/>
            <person name="Stams A.J.M."/>
            <person name="Plugge C.M."/>
        </authorList>
    </citation>
    <scope>NUCLEOTIDE SEQUENCE [LARGE SCALE GENOMIC DNA]</scope>
    <source>
        <strain evidence="13">MSAO_Arc3</strain>
    </source>
</reference>
<evidence type="ECO:0000256" key="3">
    <source>
        <dbReference type="ARBA" id="ARBA00022527"/>
    </source>
</evidence>
<dbReference type="AlphaFoldDB" id="A0A424YYA4"/>
<dbReference type="InterPro" id="IPR008266">
    <property type="entry name" value="Tyr_kinase_AS"/>
</dbReference>
<evidence type="ECO:0000259" key="12">
    <source>
        <dbReference type="PROSITE" id="PS50011"/>
    </source>
</evidence>
<evidence type="ECO:0000256" key="4">
    <source>
        <dbReference type="ARBA" id="ARBA00022679"/>
    </source>
</evidence>
<organism evidence="13 14">
    <name type="scientific">Methanosalsum natronophilum</name>
    <dbReference type="NCBI Taxonomy" id="768733"/>
    <lineage>
        <taxon>Archaea</taxon>
        <taxon>Methanobacteriati</taxon>
        <taxon>Methanobacteriota</taxon>
        <taxon>Stenosarchaea group</taxon>
        <taxon>Methanomicrobia</taxon>
        <taxon>Methanosarcinales</taxon>
        <taxon>Methanosarcinaceae</taxon>
        <taxon>Methanosalsum</taxon>
    </lineage>
</organism>
<dbReference type="Gene3D" id="3.30.200.20">
    <property type="entry name" value="Phosphorylase Kinase, domain 1"/>
    <property type="match status" value="1"/>
</dbReference>
<dbReference type="SMART" id="SM00090">
    <property type="entry name" value="RIO"/>
    <property type="match status" value="1"/>
</dbReference>
<evidence type="ECO:0000256" key="7">
    <source>
        <dbReference type="ARBA" id="ARBA00022777"/>
    </source>
</evidence>
<comment type="similarity">
    <text evidence="1">Belongs to the protein kinase superfamily. RIO-type Ser/Thr kinase family.</text>
</comment>
<dbReference type="InterPro" id="IPR018935">
    <property type="entry name" value="RIO_kinase_CS"/>
</dbReference>
<evidence type="ECO:0000256" key="5">
    <source>
        <dbReference type="ARBA" id="ARBA00022723"/>
    </source>
</evidence>
<dbReference type="Proteomes" id="UP000284763">
    <property type="component" value="Unassembled WGS sequence"/>
</dbReference>
<keyword evidence="4" id="KW-0808">Transferase</keyword>
<evidence type="ECO:0000256" key="9">
    <source>
        <dbReference type="ARBA" id="ARBA00022842"/>
    </source>
</evidence>
<dbReference type="InterPro" id="IPR011009">
    <property type="entry name" value="Kinase-like_dom_sf"/>
</dbReference>
<evidence type="ECO:0000313" key="14">
    <source>
        <dbReference type="Proteomes" id="UP000284763"/>
    </source>
</evidence>
<protein>
    <recommendedName>
        <fullName evidence="2">non-specific serine/threonine protein kinase</fullName>
        <ecNumber evidence="2">2.7.11.1</ecNumber>
    </recommendedName>
</protein>
<evidence type="ECO:0000256" key="2">
    <source>
        <dbReference type="ARBA" id="ARBA00012513"/>
    </source>
</evidence>
<dbReference type="InterPro" id="IPR000719">
    <property type="entry name" value="Prot_kinase_dom"/>
</dbReference>
<keyword evidence="7 13" id="KW-0418">Kinase</keyword>